<feature type="region of interest" description="Disordered" evidence="1">
    <location>
        <begin position="101"/>
        <end position="160"/>
    </location>
</feature>
<name>A0A2B7WHA6_9EURO</name>
<keyword evidence="4" id="KW-1185">Reference proteome</keyword>
<sequence>MAITVGLSPGLLITHVVQLLCTGEFDHKWKQFVSWSVSADQRPGVIVKKENVEKKTPVQKFQCNYRKSEKDITECNNVIAEIVERLESCVLSLPRQQTASVGPCTAEVSETQGGPISRGPGSVDGETKQEEREGKQSDDDDDDNNNSAVPQSCSQSVRMKGRKWNPVCVKVPETSDGIDWITDANMDVEEIFEKEGRVAQW</sequence>
<dbReference type="AlphaFoldDB" id="A0A2B7WHA6"/>
<proteinExistence type="predicted"/>
<dbReference type="Proteomes" id="UP000223968">
    <property type="component" value="Unassembled WGS sequence"/>
</dbReference>
<gene>
    <name evidence="3" type="ORF">AJ79_09780</name>
</gene>
<feature type="compositionally biased region" description="Polar residues" evidence="1">
    <location>
        <begin position="147"/>
        <end position="157"/>
    </location>
</feature>
<feature type="signal peptide" evidence="2">
    <location>
        <begin position="1"/>
        <end position="18"/>
    </location>
</feature>
<feature type="chain" id="PRO_5012248026" evidence="2">
    <location>
        <begin position="19"/>
        <end position="201"/>
    </location>
</feature>
<dbReference type="EMBL" id="PDNB01000301">
    <property type="protein sequence ID" value="PGG95989.1"/>
    <property type="molecule type" value="Genomic_DNA"/>
</dbReference>
<comment type="caution">
    <text evidence="3">The sequence shown here is derived from an EMBL/GenBank/DDBJ whole genome shotgun (WGS) entry which is preliminary data.</text>
</comment>
<evidence type="ECO:0000256" key="2">
    <source>
        <dbReference type="SAM" id="SignalP"/>
    </source>
</evidence>
<reference evidence="3 4" key="1">
    <citation type="submission" date="2017-10" db="EMBL/GenBank/DDBJ databases">
        <title>Comparative genomics in systemic dimorphic fungi from Ajellomycetaceae.</title>
        <authorList>
            <person name="Munoz J.F."/>
            <person name="Mcewen J.G."/>
            <person name="Clay O.K."/>
            <person name="Cuomo C.A."/>
        </authorList>
    </citation>
    <scope>NUCLEOTIDE SEQUENCE [LARGE SCALE GENOMIC DNA]</scope>
    <source>
        <strain evidence="3 4">UAMH5409</strain>
    </source>
</reference>
<accession>A0A2B7WHA6</accession>
<evidence type="ECO:0000256" key="1">
    <source>
        <dbReference type="SAM" id="MobiDB-lite"/>
    </source>
</evidence>
<protein>
    <submittedName>
        <fullName evidence="3">Uncharacterized protein</fullName>
    </submittedName>
</protein>
<organism evidence="3 4">
    <name type="scientific">Helicocarpus griseus UAMH5409</name>
    <dbReference type="NCBI Taxonomy" id="1447875"/>
    <lineage>
        <taxon>Eukaryota</taxon>
        <taxon>Fungi</taxon>
        <taxon>Dikarya</taxon>
        <taxon>Ascomycota</taxon>
        <taxon>Pezizomycotina</taxon>
        <taxon>Eurotiomycetes</taxon>
        <taxon>Eurotiomycetidae</taxon>
        <taxon>Onygenales</taxon>
        <taxon>Ajellomycetaceae</taxon>
        <taxon>Helicocarpus</taxon>
    </lineage>
</organism>
<evidence type="ECO:0000313" key="3">
    <source>
        <dbReference type="EMBL" id="PGG95989.1"/>
    </source>
</evidence>
<keyword evidence="2" id="KW-0732">Signal</keyword>
<evidence type="ECO:0000313" key="4">
    <source>
        <dbReference type="Proteomes" id="UP000223968"/>
    </source>
</evidence>
<feature type="compositionally biased region" description="Basic and acidic residues" evidence="1">
    <location>
        <begin position="125"/>
        <end position="137"/>
    </location>
</feature>